<organism evidence="2 3">
    <name type="scientific">Marinifilum flexuosum</name>
    <dbReference type="NCBI Taxonomy" id="1117708"/>
    <lineage>
        <taxon>Bacteria</taxon>
        <taxon>Pseudomonadati</taxon>
        <taxon>Bacteroidota</taxon>
        <taxon>Bacteroidia</taxon>
        <taxon>Marinilabiliales</taxon>
        <taxon>Marinifilaceae</taxon>
    </lineage>
</organism>
<proteinExistence type="predicted"/>
<comment type="caution">
    <text evidence="2">The sequence shown here is derived from an EMBL/GenBank/DDBJ whole genome shotgun (WGS) entry which is preliminary data.</text>
</comment>
<dbReference type="PANTHER" id="PTHR43685">
    <property type="entry name" value="GLYCOSYLTRANSFERASE"/>
    <property type="match status" value="1"/>
</dbReference>
<dbReference type="RefSeq" id="WP_120239117.1">
    <property type="nucleotide sequence ID" value="NZ_RAPQ01000008.1"/>
</dbReference>
<feature type="domain" description="Glycosyltransferase 2-like" evidence="1">
    <location>
        <begin position="8"/>
        <end position="141"/>
    </location>
</feature>
<reference evidence="2 3" key="1">
    <citation type="submission" date="2018-09" db="EMBL/GenBank/DDBJ databases">
        <title>Genomic Encyclopedia of Archaeal and Bacterial Type Strains, Phase II (KMG-II): from individual species to whole genera.</title>
        <authorList>
            <person name="Goeker M."/>
        </authorList>
    </citation>
    <scope>NUCLEOTIDE SEQUENCE [LARGE SCALE GENOMIC DNA]</scope>
    <source>
        <strain evidence="2 3">DSM 21950</strain>
    </source>
</reference>
<dbReference type="Proteomes" id="UP000284531">
    <property type="component" value="Unassembled WGS sequence"/>
</dbReference>
<dbReference type="AlphaFoldDB" id="A0A419X992"/>
<keyword evidence="3" id="KW-1185">Reference proteome</keyword>
<protein>
    <submittedName>
        <fullName evidence="2">Glycosyltransferase involved in cell wall biosynthesis</fullName>
    </submittedName>
</protein>
<dbReference type="InterPro" id="IPR001173">
    <property type="entry name" value="Glyco_trans_2-like"/>
</dbReference>
<dbReference type="EMBL" id="RAPQ01000008">
    <property type="protein sequence ID" value="RKE04333.1"/>
    <property type="molecule type" value="Genomic_DNA"/>
</dbReference>
<dbReference type="PANTHER" id="PTHR43685:SF2">
    <property type="entry name" value="GLYCOSYLTRANSFERASE 2-LIKE DOMAIN-CONTAINING PROTEIN"/>
    <property type="match status" value="1"/>
</dbReference>
<dbReference type="Gene3D" id="3.90.550.10">
    <property type="entry name" value="Spore Coat Polysaccharide Biosynthesis Protein SpsA, Chain A"/>
    <property type="match status" value="1"/>
</dbReference>
<dbReference type="SUPFAM" id="SSF53448">
    <property type="entry name" value="Nucleotide-diphospho-sugar transferases"/>
    <property type="match status" value="1"/>
</dbReference>
<dbReference type="InterPro" id="IPR029044">
    <property type="entry name" value="Nucleotide-diphossugar_trans"/>
</dbReference>
<evidence type="ECO:0000259" key="1">
    <source>
        <dbReference type="Pfam" id="PF00535"/>
    </source>
</evidence>
<gene>
    <name evidence="2" type="ORF">BXY64_1353</name>
</gene>
<evidence type="ECO:0000313" key="3">
    <source>
        <dbReference type="Proteomes" id="UP000284531"/>
    </source>
</evidence>
<accession>A0A419X992</accession>
<sequence>MQNTPKVSIVIPSYNSAKYITETIESILTSTYQDYEIVIVDDGSTDNTKKIVEDLKKRSDKIQYLYQTNKGLPAARNCGIKSAKGEYILPLDADDRISSDYMDEAVQVLEQNEDIKIVYCEAEFFGDRTGKWELPPFSLKTISRKNIIFACSFYRKKDWEKAGGYSEEMTWGWEDWEYWLSILEHGGTAHKLPITGFYYRIHPNSLRKGFNKEKKKKTIDIVNKKHQDFIFKYHNGPLRYQRKMSKAINIIIKLFSFGLKKW</sequence>
<evidence type="ECO:0000313" key="2">
    <source>
        <dbReference type="EMBL" id="RKE04333.1"/>
    </source>
</evidence>
<dbReference type="InterPro" id="IPR050834">
    <property type="entry name" value="Glycosyltransf_2"/>
</dbReference>
<dbReference type="Pfam" id="PF00535">
    <property type="entry name" value="Glycos_transf_2"/>
    <property type="match status" value="1"/>
</dbReference>
<dbReference type="GO" id="GO:0016740">
    <property type="term" value="F:transferase activity"/>
    <property type="evidence" value="ECO:0007669"/>
    <property type="project" value="UniProtKB-KW"/>
</dbReference>
<dbReference type="CDD" id="cd00761">
    <property type="entry name" value="Glyco_tranf_GTA_type"/>
    <property type="match status" value="1"/>
</dbReference>
<keyword evidence="2" id="KW-0808">Transferase</keyword>
<name>A0A419X992_9BACT</name>
<dbReference type="OrthoDB" id="9773772at2"/>